<evidence type="ECO:0000256" key="1">
    <source>
        <dbReference type="SAM" id="MobiDB-lite"/>
    </source>
</evidence>
<feature type="compositionally biased region" description="Polar residues" evidence="1">
    <location>
        <begin position="61"/>
        <end position="81"/>
    </location>
</feature>
<gene>
    <name evidence="2" type="ORF">CK203_104184</name>
</gene>
<evidence type="ECO:0000313" key="2">
    <source>
        <dbReference type="EMBL" id="RVW26902.1"/>
    </source>
</evidence>
<proteinExistence type="predicted"/>
<comment type="caution">
    <text evidence="2">The sequence shown here is derived from an EMBL/GenBank/DDBJ whole genome shotgun (WGS) entry which is preliminary data.</text>
</comment>
<sequence length="184" mass="20895">MKLKLRDMEPENGRVVEKDYLDLLDISIKVGKEEDKKLFQWVNKDADDSFEATLNSHPLINSTSVGQSSRPSVVGTSTSRYDGSRCGMMEDEDHGFRKAGPSIKVIGKTCKEREKTMAPPFNEHSMDEEYGMPSHSPSAQMTCDSYHVLYQIQGEFDTSTWVNSEYPIYVEAVGKTQEIYAWHL</sequence>
<protein>
    <submittedName>
        <fullName evidence="2">Uncharacterized protein</fullName>
    </submittedName>
</protein>
<reference evidence="2 3" key="1">
    <citation type="journal article" date="2018" name="PLoS Genet.">
        <title>Population sequencing reveals clonal diversity and ancestral inbreeding in the grapevine cultivar Chardonnay.</title>
        <authorList>
            <person name="Roach M.J."/>
            <person name="Johnson D.L."/>
            <person name="Bohlmann J."/>
            <person name="van Vuuren H.J."/>
            <person name="Jones S.J."/>
            <person name="Pretorius I.S."/>
            <person name="Schmidt S.A."/>
            <person name="Borneman A.R."/>
        </authorList>
    </citation>
    <scope>NUCLEOTIDE SEQUENCE [LARGE SCALE GENOMIC DNA]</scope>
    <source>
        <strain evidence="3">cv. Chardonnay</strain>
        <tissue evidence="2">Leaf</tissue>
    </source>
</reference>
<dbReference type="EMBL" id="QGNW01001976">
    <property type="protein sequence ID" value="RVW26902.1"/>
    <property type="molecule type" value="Genomic_DNA"/>
</dbReference>
<dbReference type="Proteomes" id="UP000288805">
    <property type="component" value="Unassembled WGS sequence"/>
</dbReference>
<feature type="region of interest" description="Disordered" evidence="1">
    <location>
        <begin position="61"/>
        <end position="84"/>
    </location>
</feature>
<organism evidence="2 3">
    <name type="scientific">Vitis vinifera</name>
    <name type="common">Grape</name>
    <dbReference type="NCBI Taxonomy" id="29760"/>
    <lineage>
        <taxon>Eukaryota</taxon>
        <taxon>Viridiplantae</taxon>
        <taxon>Streptophyta</taxon>
        <taxon>Embryophyta</taxon>
        <taxon>Tracheophyta</taxon>
        <taxon>Spermatophyta</taxon>
        <taxon>Magnoliopsida</taxon>
        <taxon>eudicotyledons</taxon>
        <taxon>Gunneridae</taxon>
        <taxon>Pentapetalae</taxon>
        <taxon>rosids</taxon>
        <taxon>Vitales</taxon>
        <taxon>Vitaceae</taxon>
        <taxon>Viteae</taxon>
        <taxon>Vitis</taxon>
    </lineage>
</organism>
<name>A0A438CUN3_VITVI</name>
<dbReference type="AlphaFoldDB" id="A0A438CUN3"/>
<evidence type="ECO:0000313" key="3">
    <source>
        <dbReference type="Proteomes" id="UP000288805"/>
    </source>
</evidence>
<accession>A0A438CUN3</accession>